<protein>
    <recommendedName>
        <fullName evidence="5">Leucine-rich repeat domain-containing protein</fullName>
    </recommendedName>
</protein>
<evidence type="ECO:0000256" key="2">
    <source>
        <dbReference type="ARBA" id="ARBA00022737"/>
    </source>
</evidence>
<dbReference type="InterPro" id="IPR025875">
    <property type="entry name" value="Leu-rich_rpt_4"/>
</dbReference>
<accession>A0A2S8RAP5</accession>
<dbReference type="InterPro" id="IPR001611">
    <property type="entry name" value="Leu-rich_rpt"/>
</dbReference>
<dbReference type="AlphaFoldDB" id="A0A2S8RAP5"/>
<evidence type="ECO:0000313" key="4">
    <source>
        <dbReference type="Proteomes" id="UP000239720"/>
    </source>
</evidence>
<comment type="caution">
    <text evidence="3">The sequence shown here is derived from an EMBL/GenBank/DDBJ whole genome shotgun (WGS) entry which is preliminary data.</text>
</comment>
<dbReference type="InterPro" id="IPR032675">
    <property type="entry name" value="LRR_dom_sf"/>
</dbReference>
<sequence length="130" mass="14785">MINMRKKLLFILLFVILMPIYLSSTGCNFSESQNKIIDFKCKNLESAIRDKIDNPSNNICVSDVEHITELSLIGYEISDISPLSNLSNLTELNLNWNEISDISPLSNLTNLKILYLENNELEDISAISQF</sequence>
<dbReference type="InterPro" id="IPR003591">
    <property type="entry name" value="Leu-rich_rpt_typical-subtyp"/>
</dbReference>
<evidence type="ECO:0000256" key="1">
    <source>
        <dbReference type="ARBA" id="ARBA00022614"/>
    </source>
</evidence>
<evidence type="ECO:0000313" key="3">
    <source>
        <dbReference type="EMBL" id="PQQ66877.1"/>
    </source>
</evidence>
<keyword evidence="2" id="KW-0677">Repeat</keyword>
<reference evidence="3 4" key="1">
    <citation type="journal article" date="2018" name="Syst. Appl. Microbiol.">
        <title>Characterization and high-quality draft genome sequence of Herbivorax saccincola A7, an anaerobic, alkaliphilic, thermophilic, cellulolytic, and xylanolytic bacterium.</title>
        <authorList>
            <person name="Aikawa S."/>
            <person name="Baramee S."/>
            <person name="Sermsathanaswadi J."/>
            <person name="Thianheng P."/>
            <person name="Tachaapaikoon C."/>
            <person name="Shikata A."/>
            <person name="Waeonukul R."/>
            <person name="Pason P."/>
            <person name="Ratanakhanokchai K."/>
            <person name="Kosugi A."/>
        </authorList>
    </citation>
    <scope>NUCLEOTIDE SEQUENCE [LARGE SCALE GENOMIC DNA]</scope>
    <source>
        <strain evidence="3 4">A7</strain>
    </source>
</reference>
<dbReference type="PANTHER" id="PTHR46652">
    <property type="entry name" value="LEUCINE-RICH REPEAT AND IQ DOMAIN-CONTAINING PROTEIN 1-RELATED"/>
    <property type="match status" value="1"/>
</dbReference>
<evidence type="ECO:0008006" key="5">
    <source>
        <dbReference type="Google" id="ProtNLM"/>
    </source>
</evidence>
<organism evidence="3 4">
    <name type="scientific">Acetivibrio saccincola</name>
    <dbReference type="NCBI Taxonomy" id="1677857"/>
    <lineage>
        <taxon>Bacteria</taxon>
        <taxon>Bacillati</taxon>
        <taxon>Bacillota</taxon>
        <taxon>Clostridia</taxon>
        <taxon>Eubacteriales</taxon>
        <taxon>Oscillospiraceae</taxon>
        <taxon>Acetivibrio</taxon>
    </lineage>
</organism>
<dbReference type="PROSITE" id="PS51257">
    <property type="entry name" value="PROKAR_LIPOPROTEIN"/>
    <property type="match status" value="1"/>
</dbReference>
<dbReference type="SMART" id="SM00365">
    <property type="entry name" value="LRR_SD22"/>
    <property type="match status" value="2"/>
</dbReference>
<gene>
    <name evidence="3" type="ORF">B9R14_09055</name>
</gene>
<dbReference type="PROSITE" id="PS51450">
    <property type="entry name" value="LRR"/>
    <property type="match status" value="2"/>
</dbReference>
<name>A0A2S8RAP5_9FIRM</name>
<dbReference type="Pfam" id="PF12799">
    <property type="entry name" value="LRR_4"/>
    <property type="match status" value="1"/>
</dbReference>
<dbReference type="PANTHER" id="PTHR46652:SF3">
    <property type="entry name" value="LEUCINE-RICH REPEAT-CONTAINING PROTEIN 9"/>
    <property type="match status" value="1"/>
</dbReference>
<proteinExistence type="predicted"/>
<dbReference type="SMART" id="SM00369">
    <property type="entry name" value="LRR_TYP"/>
    <property type="match status" value="2"/>
</dbReference>
<dbReference type="Gene3D" id="3.80.10.10">
    <property type="entry name" value="Ribonuclease Inhibitor"/>
    <property type="match status" value="1"/>
</dbReference>
<keyword evidence="1" id="KW-0433">Leucine-rich repeat</keyword>
<dbReference type="InterPro" id="IPR050836">
    <property type="entry name" value="SDS22/Internalin_LRR"/>
</dbReference>
<dbReference type="Proteomes" id="UP000239720">
    <property type="component" value="Unassembled WGS sequence"/>
</dbReference>
<dbReference type="SUPFAM" id="SSF52058">
    <property type="entry name" value="L domain-like"/>
    <property type="match status" value="1"/>
</dbReference>
<dbReference type="EMBL" id="NEMB01000003">
    <property type="protein sequence ID" value="PQQ66877.1"/>
    <property type="molecule type" value="Genomic_DNA"/>
</dbReference>